<dbReference type="PANTHER" id="PTHR47640">
    <property type="entry name" value="TRNA SELENOCYSTEINE 1-ASSOCIATED PROTEIN 1-RELATED-RELATED"/>
    <property type="match status" value="1"/>
</dbReference>
<gene>
    <name evidence="6" type="ORF">CXQ85_003913</name>
</gene>
<organism evidence="6 7">
    <name type="scientific">Candidozyma haemuli</name>
    <dbReference type="NCBI Taxonomy" id="45357"/>
    <lineage>
        <taxon>Eukaryota</taxon>
        <taxon>Fungi</taxon>
        <taxon>Dikarya</taxon>
        <taxon>Ascomycota</taxon>
        <taxon>Saccharomycotina</taxon>
        <taxon>Pichiomycetes</taxon>
        <taxon>Metschnikowiaceae</taxon>
        <taxon>Candidozyma</taxon>
    </lineage>
</organism>
<dbReference type="STRING" id="45357.A0A2V1B1G6"/>
<keyword evidence="2 3" id="KW-0694">RNA-binding</keyword>
<dbReference type="VEuPathDB" id="FungiDB:CXQ85_003913"/>
<dbReference type="Proteomes" id="UP000244309">
    <property type="component" value="Unassembled WGS sequence"/>
</dbReference>
<dbReference type="RefSeq" id="XP_025344563.1">
    <property type="nucleotide sequence ID" value="XM_025487547.1"/>
</dbReference>
<feature type="compositionally biased region" description="Basic and acidic residues" evidence="4">
    <location>
        <begin position="575"/>
        <end position="586"/>
    </location>
</feature>
<dbReference type="PROSITE" id="PS50102">
    <property type="entry name" value="RRM"/>
    <property type="match status" value="3"/>
</dbReference>
<protein>
    <recommendedName>
        <fullName evidence="5">RRM domain-containing protein</fullName>
    </recommendedName>
</protein>
<sequence length="586" mass="63751">MSYEQEEPLLVDPTAVSSTASQQHQQEQEMLSSYSVPKPPMSTQQSTVASETEAEPNVAPQEQPRTLWMGDLDTWLDESAIVDLWWQILRKKVNVKVIKPKNPKPESPYMGLTHSGYCFVEFETYDDAQQALTLNGQLLPDIAMPSQRHFPNNPDNQKKYFRLNWASGATLSAPIVHSPEYSLFVGDLSASTTEAHLLSFFQKSFPNSIKTVRVMTDPVSGKSRCFGFVRFTDDAERRRALVEMNGAWFGGRPLRVALATPRNASMPSRSPKPDFRNNDLAATTPYLDQQQDYMYMGPGPNAPVHGAPPGPPGSSGYYYTSPMMGDKSSSDLGYGIPQSMSSQGQAYTDPANTTVFVGGLSSDVSEQTLLTLFMPFGVIQQIKIPQGKNCGFLKYSTREEAEEAISAMEGFIIGGNRVRLGWGRVSPNNKKYHHQRQQFAHVAQMQAAAAMSMGMDPASAYAAAAAAAAGYPPPPPPPQNTIPGSSPGYPPVPMGIPQMHPMGAPSYDVPEHGVNGEEQEYTSADTTTTQGGSEGHQESSESGYFNPDNLTSTFDKLNIDAPAAAGTPPTTASSKNDKPSNREQPT</sequence>
<dbReference type="FunFam" id="3.30.70.330:FF:000463">
    <property type="entry name" value="Nuclear acid binding"/>
    <property type="match status" value="1"/>
</dbReference>
<feature type="compositionally biased region" description="Low complexity" evidence="4">
    <location>
        <begin position="561"/>
        <end position="572"/>
    </location>
</feature>
<dbReference type="InterPro" id="IPR000504">
    <property type="entry name" value="RRM_dom"/>
</dbReference>
<dbReference type="Pfam" id="PF00076">
    <property type="entry name" value="RRM_1"/>
    <property type="match status" value="3"/>
</dbReference>
<proteinExistence type="predicted"/>
<keyword evidence="1" id="KW-0677">Repeat</keyword>
<feature type="domain" description="RRM" evidence="5">
    <location>
        <begin position="353"/>
        <end position="425"/>
    </location>
</feature>
<dbReference type="InterPro" id="IPR035979">
    <property type="entry name" value="RBD_domain_sf"/>
</dbReference>
<dbReference type="SUPFAM" id="SSF54928">
    <property type="entry name" value="RNA-binding domain, RBD"/>
    <property type="match status" value="3"/>
</dbReference>
<evidence type="ECO:0000256" key="3">
    <source>
        <dbReference type="PROSITE-ProRule" id="PRU00176"/>
    </source>
</evidence>
<accession>A0A2V1B1G6</accession>
<evidence type="ECO:0000313" key="6">
    <source>
        <dbReference type="EMBL" id="PVH23623.1"/>
    </source>
</evidence>
<dbReference type="EMBL" id="PKFO01000011">
    <property type="protein sequence ID" value="PVH23623.1"/>
    <property type="molecule type" value="Genomic_DNA"/>
</dbReference>
<dbReference type="SMART" id="SM00360">
    <property type="entry name" value="RRM"/>
    <property type="match status" value="3"/>
</dbReference>
<dbReference type="Gene3D" id="3.30.70.330">
    <property type="match status" value="3"/>
</dbReference>
<reference evidence="6 7" key="1">
    <citation type="submission" date="2017-12" db="EMBL/GenBank/DDBJ databases">
        <title>Genome Sequence of a Multidrug-Resistant Candida haemulonii Isolate from a Patient with Chronic Leg Ulcers in Israel.</title>
        <authorList>
            <person name="Chow N.A."/>
            <person name="Gade L."/>
            <person name="Batra D."/>
            <person name="Rowe L.A."/>
            <person name="Ben-Ami R."/>
            <person name="Loparev V.N."/>
            <person name="Litvintseva A.P."/>
        </authorList>
    </citation>
    <scope>NUCLEOTIDE SEQUENCE [LARGE SCALE GENOMIC DNA]</scope>
    <source>
        <strain evidence="6 7">B11899</strain>
    </source>
</reference>
<dbReference type="GO" id="GO:0005829">
    <property type="term" value="C:cytosol"/>
    <property type="evidence" value="ECO:0007669"/>
    <property type="project" value="TreeGrafter"/>
</dbReference>
<feature type="region of interest" description="Disordered" evidence="4">
    <location>
        <begin position="468"/>
        <end position="586"/>
    </location>
</feature>
<dbReference type="GO" id="GO:0003729">
    <property type="term" value="F:mRNA binding"/>
    <property type="evidence" value="ECO:0007669"/>
    <property type="project" value="InterPro"/>
</dbReference>
<name>A0A2V1B1G6_9ASCO</name>
<dbReference type="PANTHER" id="PTHR47640:SF10">
    <property type="entry name" value="TRNA SELENOCYSTEINE 1-ASSOCIATED PROTEIN 1-RELATED"/>
    <property type="match status" value="1"/>
</dbReference>
<feature type="domain" description="RRM" evidence="5">
    <location>
        <begin position="181"/>
        <end position="261"/>
    </location>
</feature>
<dbReference type="OrthoDB" id="446113at2759"/>
<dbReference type="InterPro" id="IPR050825">
    <property type="entry name" value="RBM42_RBP45_47-like"/>
</dbReference>
<dbReference type="GO" id="GO:0006376">
    <property type="term" value="P:mRNA splice site recognition"/>
    <property type="evidence" value="ECO:0007669"/>
    <property type="project" value="TreeGrafter"/>
</dbReference>
<evidence type="ECO:0000256" key="1">
    <source>
        <dbReference type="ARBA" id="ARBA00022737"/>
    </source>
</evidence>
<evidence type="ECO:0000313" key="7">
    <source>
        <dbReference type="Proteomes" id="UP000244309"/>
    </source>
</evidence>
<comment type="caution">
    <text evidence="6">The sequence shown here is derived from an EMBL/GenBank/DDBJ whole genome shotgun (WGS) entry which is preliminary data.</text>
</comment>
<dbReference type="InterPro" id="IPR012677">
    <property type="entry name" value="Nucleotide-bd_a/b_plait_sf"/>
</dbReference>
<feature type="region of interest" description="Disordered" evidence="4">
    <location>
        <begin position="1"/>
        <end position="63"/>
    </location>
</feature>
<feature type="compositionally biased region" description="Pro residues" evidence="4">
    <location>
        <begin position="471"/>
        <end position="480"/>
    </location>
</feature>
<evidence type="ECO:0000256" key="4">
    <source>
        <dbReference type="SAM" id="MobiDB-lite"/>
    </source>
</evidence>
<keyword evidence="7" id="KW-1185">Reference proteome</keyword>
<feature type="compositionally biased region" description="Polar residues" evidence="4">
    <location>
        <begin position="15"/>
        <end position="50"/>
    </location>
</feature>
<dbReference type="AlphaFoldDB" id="A0A2V1B1G6"/>
<feature type="domain" description="RRM" evidence="5">
    <location>
        <begin position="65"/>
        <end position="168"/>
    </location>
</feature>
<evidence type="ECO:0000259" key="5">
    <source>
        <dbReference type="PROSITE" id="PS50102"/>
    </source>
</evidence>
<evidence type="ECO:0000256" key="2">
    <source>
        <dbReference type="ARBA" id="ARBA00022884"/>
    </source>
</evidence>
<dbReference type="GeneID" id="37009243"/>